<organism evidence="1 2">
    <name type="scientific">Xylanibacter ruminicola</name>
    <name type="common">Prevotella ruminicola</name>
    <dbReference type="NCBI Taxonomy" id="839"/>
    <lineage>
        <taxon>Bacteria</taxon>
        <taxon>Pseudomonadati</taxon>
        <taxon>Bacteroidota</taxon>
        <taxon>Bacteroidia</taxon>
        <taxon>Bacteroidales</taxon>
        <taxon>Prevotellaceae</taxon>
        <taxon>Xylanibacter</taxon>
    </lineage>
</organism>
<dbReference type="Proteomes" id="UP000184130">
    <property type="component" value="Unassembled WGS sequence"/>
</dbReference>
<dbReference type="AlphaFoldDB" id="A0A1M6RTZ4"/>
<protein>
    <submittedName>
        <fullName evidence="1">Uncharacterized protein</fullName>
    </submittedName>
</protein>
<proteinExistence type="predicted"/>
<accession>A0A1M6RTZ4</accession>
<reference evidence="1 2" key="1">
    <citation type="submission" date="2016-11" db="EMBL/GenBank/DDBJ databases">
        <authorList>
            <person name="Jaros S."/>
            <person name="Januszkiewicz K."/>
            <person name="Wedrychowicz H."/>
        </authorList>
    </citation>
    <scope>NUCLEOTIDE SEQUENCE [LARGE SCALE GENOMIC DNA]</scope>
    <source>
        <strain evidence="1 2">KHT3</strain>
    </source>
</reference>
<name>A0A1M6RTZ4_XYLRU</name>
<sequence length="41" mass="4301">MKKEVIIEQEELDEELLDCVAGGGKAGAAGKTGKVSKKVIK</sequence>
<evidence type="ECO:0000313" key="2">
    <source>
        <dbReference type="Proteomes" id="UP000184130"/>
    </source>
</evidence>
<gene>
    <name evidence="1" type="ORF">SAMN05216463_102110</name>
</gene>
<evidence type="ECO:0000313" key="1">
    <source>
        <dbReference type="EMBL" id="SHK35870.1"/>
    </source>
</evidence>
<dbReference type="EMBL" id="FRBD01000002">
    <property type="protein sequence ID" value="SHK35870.1"/>
    <property type="molecule type" value="Genomic_DNA"/>
</dbReference>